<sequence length="345" mass="37825">MPKIFMPHRRRHPRSTAGPSHSAEVDIKVQLLVRGPEKAAKVMAKYPQVQPVVGDFANLDLIESTCRSVDIVINAGPDTTHDGTLKAVLRVLQNRENSSVKSYFIHTSGAYLICDLREPRGTKSDKVWMISRTASKLVLSAALQVNLAILSPAGVTGIIPSVGHPYPITMPALFQCVRAFRSAFVIGEGENAVGMTHVRDFTHVHGLSNNNNKPAPPFPVWGKNAYYFGSAADTLYRRDWRTGLAPLLAKHGVLEGNAHEEVNSVTTAEVARRVLLGGDKYDPDAPPPPLDSWAVHIAHGLGANLRIRASKMRRLGWELEHVSLFEAMDGVIPAYVRCEKENAAR</sequence>
<organism evidence="2 3">
    <name type="scientific">Apiospora rasikravindrae</name>
    <dbReference type="NCBI Taxonomy" id="990691"/>
    <lineage>
        <taxon>Eukaryota</taxon>
        <taxon>Fungi</taxon>
        <taxon>Dikarya</taxon>
        <taxon>Ascomycota</taxon>
        <taxon>Pezizomycotina</taxon>
        <taxon>Sordariomycetes</taxon>
        <taxon>Xylariomycetidae</taxon>
        <taxon>Amphisphaeriales</taxon>
        <taxon>Apiosporaceae</taxon>
        <taxon>Apiospora</taxon>
    </lineage>
</organism>
<evidence type="ECO:0000313" key="2">
    <source>
        <dbReference type="EMBL" id="KAK8022679.1"/>
    </source>
</evidence>
<accession>A0ABR1RXN1</accession>
<dbReference type="PANTHER" id="PTHR48079:SF6">
    <property type="entry name" value="NAD(P)-BINDING DOMAIN-CONTAINING PROTEIN-RELATED"/>
    <property type="match status" value="1"/>
</dbReference>
<dbReference type="InterPro" id="IPR036291">
    <property type="entry name" value="NAD(P)-bd_dom_sf"/>
</dbReference>
<name>A0ABR1RXN1_9PEZI</name>
<comment type="caution">
    <text evidence="2">The sequence shown here is derived from an EMBL/GenBank/DDBJ whole genome shotgun (WGS) entry which is preliminary data.</text>
</comment>
<proteinExistence type="predicted"/>
<dbReference type="EMBL" id="JAQQWK010000012">
    <property type="protein sequence ID" value="KAK8022679.1"/>
    <property type="molecule type" value="Genomic_DNA"/>
</dbReference>
<gene>
    <name evidence="2" type="ORF">PG993_013446</name>
</gene>
<dbReference type="Gene3D" id="3.40.50.720">
    <property type="entry name" value="NAD(P)-binding Rossmann-like Domain"/>
    <property type="match status" value="1"/>
</dbReference>
<evidence type="ECO:0008006" key="4">
    <source>
        <dbReference type="Google" id="ProtNLM"/>
    </source>
</evidence>
<evidence type="ECO:0000313" key="3">
    <source>
        <dbReference type="Proteomes" id="UP001444661"/>
    </source>
</evidence>
<keyword evidence="3" id="KW-1185">Reference proteome</keyword>
<dbReference type="SUPFAM" id="SSF51735">
    <property type="entry name" value="NAD(P)-binding Rossmann-fold domains"/>
    <property type="match status" value="1"/>
</dbReference>
<evidence type="ECO:0000256" key="1">
    <source>
        <dbReference type="SAM" id="MobiDB-lite"/>
    </source>
</evidence>
<reference evidence="2 3" key="1">
    <citation type="submission" date="2023-01" db="EMBL/GenBank/DDBJ databases">
        <title>Analysis of 21 Apiospora genomes using comparative genomics revels a genus with tremendous synthesis potential of carbohydrate active enzymes and secondary metabolites.</title>
        <authorList>
            <person name="Sorensen T."/>
        </authorList>
    </citation>
    <scope>NUCLEOTIDE SEQUENCE [LARGE SCALE GENOMIC DNA]</scope>
    <source>
        <strain evidence="2 3">CBS 33761</strain>
    </source>
</reference>
<feature type="region of interest" description="Disordered" evidence="1">
    <location>
        <begin position="1"/>
        <end position="23"/>
    </location>
</feature>
<dbReference type="Proteomes" id="UP001444661">
    <property type="component" value="Unassembled WGS sequence"/>
</dbReference>
<feature type="compositionally biased region" description="Basic residues" evidence="1">
    <location>
        <begin position="1"/>
        <end position="14"/>
    </location>
</feature>
<protein>
    <recommendedName>
        <fullName evidence="4">NAD(P)-binding domain-containing protein</fullName>
    </recommendedName>
</protein>
<dbReference type="PANTHER" id="PTHR48079">
    <property type="entry name" value="PROTEIN YEEZ"/>
    <property type="match status" value="1"/>
</dbReference>
<dbReference type="InterPro" id="IPR051783">
    <property type="entry name" value="NAD(P)-dependent_oxidoreduct"/>
</dbReference>